<dbReference type="EC" id="2.7.13.3" evidence="2"/>
<dbReference type="PANTHER" id="PTHR43547:SF2">
    <property type="entry name" value="HYBRID SIGNAL TRANSDUCTION HISTIDINE KINASE C"/>
    <property type="match status" value="1"/>
</dbReference>
<dbReference type="Gene3D" id="3.30.565.10">
    <property type="entry name" value="Histidine kinase-like ATPase, C-terminal domain"/>
    <property type="match status" value="1"/>
</dbReference>
<evidence type="ECO:0000256" key="6">
    <source>
        <dbReference type="ARBA" id="ARBA00023163"/>
    </source>
</evidence>
<reference evidence="13" key="1">
    <citation type="submission" date="2020-01" db="EMBL/GenBank/DDBJ databases">
        <authorList>
            <person name="Meier V. D."/>
            <person name="Meier V D."/>
        </authorList>
    </citation>
    <scope>NUCLEOTIDE SEQUENCE</scope>
    <source>
        <strain evidence="13">HLG_WM_MAG_09</strain>
    </source>
</reference>
<evidence type="ECO:0000256" key="8">
    <source>
        <dbReference type="SAM" id="Phobius"/>
    </source>
</evidence>
<dbReference type="InterPro" id="IPR035965">
    <property type="entry name" value="PAS-like_dom_sf"/>
</dbReference>
<keyword evidence="3 7" id="KW-0597">Phosphoprotein</keyword>
<feature type="domain" description="Response regulatory" evidence="11">
    <location>
        <begin position="641"/>
        <end position="755"/>
    </location>
</feature>
<keyword evidence="6" id="KW-0804">Transcription</keyword>
<sequence length="888" mass="99986">MYEIGLLIYVAAIIASCYLSWDAFKHRFLPIARPLMGLSILLALVCSVRLLGLIGSQLNQWIMQAIEDFEYFLIHPSIIPLWVWALLEYYQDKKIPFTHKVLLIFLIQPSIVITLALTDIFNNGFLSQISATGLVDPKDRLGGYLQVRHAYGLVTIIGLTLVTPYLVRKRRQSPFSDLFIVTLTIAIPYTLHLLYRENLINISLGAPAFILFVVWGSRQYRLLHVMPVALQGLIDKMDAGILVSNVHSKLLYINDYAQRLFSLNVSTSKLQQHELSTPEVFEQHFDFTLARKQTSLMQTNSQKHDGEVRYINAVLQPIFSPKLKQHLGSTISFHDITERKQAELELQSYNQQKSEFFAGISHEFRTPLTLSLGNIDDVLHDLHTLPPKQLEAPLLQAKANNKRLLSLVNQLLELSCIDKGSLTIKPVKLQLSTYLPMLIANFESLADRHNITLHFNVSHTAQRDSDIYFDSDALDKIMINLLSNALKSITGNTGGEVHIGIDHAEHNQLQITVRDSGCGIAADALPHIFEMFYSHQVNNTAWPQSTGVGLSLVKQLLVLHDADIAVNSTAEGNGSCFSVKLQRGYLHFPEDMIIHHTGSTRETNTAIIDDSPHMQGLINTDNNTQSPTDKNMLISTDSNKQVLLAEDNPDMRRYIRKHLPDFQLTEAADGKAALELAQQLQPDLVLSDVMMPKMNGYDLCKQLKSDAQTSHIPVVLLTAKSAQTEKLEGLSLGADDYLSKPFDVRELNLRINNLIVAKQAIQAFYKANGLEKAINHSKLPKRETAFLEKLQHYVREHIANTEIKVSDLAAVVHMSERSLSRKVKMLTGDTPKKMLLTIRLELAAQLLRKSEDNITNLSCQVGFSDASHFARTFKAHYAMTPSEYRESR</sequence>
<feature type="domain" description="HTH araC/xylS-type" evidence="9">
    <location>
        <begin position="788"/>
        <end position="887"/>
    </location>
</feature>
<dbReference type="InterPro" id="IPR003594">
    <property type="entry name" value="HATPase_dom"/>
</dbReference>
<feature type="transmembrane region" description="Helical" evidence="8">
    <location>
        <begin position="71"/>
        <end position="90"/>
    </location>
</feature>
<dbReference type="NCBIfam" id="TIGR00229">
    <property type="entry name" value="sensory_box"/>
    <property type="match status" value="1"/>
</dbReference>
<dbReference type="Pfam" id="PF00512">
    <property type="entry name" value="HisKA"/>
    <property type="match status" value="1"/>
</dbReference>
<dbReference type="PANTHER" id="PTHR43547">
    <property type="entry name" value="TWO-COMPONENT HISTIDINE KINASE"/>
    <property type="match status" value="1"/>
</dbReference>
<dbReference type="InterPro" id="IPR003661">
    <property type="entry name" value="HisK_dim/P_dom"/>
</dbReference>
<evidence type="ECO:0000256" key="7">
    <source>
        <dbReference type="PROSITE-ProRule" id="PRU00169"/>
    </source>
</evidence>
<dbReference type="InterPro" id="IPR001789">
    <property type="entry name" value="Sig_transdc_resp-reg_receiver"/>
</dbReference>
<evidence type="ECO:0000256" key="4">
    <source>
        <dbReference type="ARBA" id="ARBA00023015"/>
    </source>
</evidence>
<evidence type="ECO:0000256" key="3">
    <source>
        <dbReference type="ARBA" id="ARBA00022553"/>
    </source>
</evidence>
<dbReference type="AlphaFoldDB" id="A0A6S6SIP8"/>
<evidence type="ECO:0000256" key="2">
    <source>
        <dbReference type="ARBA" id="ARBA00012438"/>
    </source>
</evidence>
<dbReference type="Pfam" id="PF02518">
    <property type="entry name" value="HATPase_c"/>
    <property type="match status" value="1"/>
</dbReference>
<dbReference type="Gene3D" id="1.10.10.60">
    <property type="entry name" value="Homeodomain-like"/>
    <property type="match status" value="1"/>
</dbReference>
<evidence type="ECO:0000313" key="13">
    <source>
        <dbReference type="EMBL" id="CAA6805199.1"/>
    </source>
</evidence>
<dbReference type="PROSITE" id="PS01124">
    <property type="entry name" value="HTH_ARAC_FAMILY_2"/>
    <property type="match status" value="1"/>
</dbReference>
<evidence type="ECO:0000256" key="5">
    <source>
        <dbReference type="ARBA" id="ARBA00023125"/>
    </source>
</evidence>
<dbReference type="InterPro" id="IPR018062">
    <property type="entry name" value="HTH_AraC-typ_CS"/>
</dbReference>
<feature type="domain" description="PAC" evidence="12">
    <location>
        <begin position="290"/>
        <end position="348"/>
    </location>
</feature>
<dbReference type="Gene3D" id="3.40.50.2300">
    <property type="match status" value="1"/>
</dbReference>
<dbReference type="SMART" id="SM00448">
    <property type="entry name" value="REC"/>
    <property type="match status" value="1"/>
</dbReference>
<dbReference type="SUPFAM" id="SSF55874">
    <property type="entry name" value="ATPase domain of HSP90 chaperone/DNA topoisomerase II/histidine kinase"/>
    <property type="match status" value="1"/>
</dbReference>
<organism evidence="13">
    <name type="scientific">uncultured Thiotrichaceae bacterium</name>
    <dbReference type="NCBI Taxonomy" id="298394"/>
    <lineage>
        <taxon>Bacteria</taxon>
        <taxon>Pseudomonadati</taxon>
        <taxon>Pseudomonadota</taxon>
        <taxon>Gammaproteobacteria</taxon>
        <taxon>Thiotrichales</taxon>
        <taxon>Thiotrichaceae</taxon>
        <taxon>environmental samples</taxon>
    </lineage>
</organism>
<proteinExistence type="predicted"/>
<dbReference type="PROSITE" id="PS50109">
    <property type="entry name" value="HIS_KIN"/>
    <property type="match status" value="1"/>
</dbReference>
<dbReference type="EMBL" id="CACVAT010000079">
    <property type="protein sequence ID" value="CAA6805199.1"/>
    <property type="molecule type" value="Genomic_DNA"/>
</dbReference>
<keyword evidence="8" id="KW-0472">Membrane</keyword>
<dbReference type="SUPFAM" id="SSF52172">
    <property type="entry name" value="CheY-like"/>
    <property type="match status" value="1"/>
</dbReference>
<dbReference type="PROSITE" id="PS50110">
    <property type="entry name" value="RESPONSE_REGULATORY"/>
    <property type="match status" value="1"/>
</dbReference>
<feature type="transmembrane region" description="Helical" evidence="8">
    <location>
        <begin position="31"/>
        <end position="51"/>
    </location>
</feature>
<evidence type="ECO:0000256" key="1">
    <source>
        <dbReference type="ARBA" id="ARBA00000085"/>
    </source>
</evidence>
<dbReference type="SMART" id="SM00342">
    <property type="entry name" value="HTH_ARAC"/>
    <property type="match status" value="1"/>
</dbReference>
<dbReference type="InterPro" id="IPR036890">
    <property type="entry name" value="HATPase_C_sf"/>
</dbReference>
<comment type="catalytic activity">
    <reaction evidence="1">
        <text>ATP + protein L-histidine = ADP + protein N-phospho-L-histidine.</text>
        <dbReference type="EC" id="2.7.13.3"/>
    </reaction>
</comment>
<accession>A0A6S6SIP8</accession>
<dbReference type="SMART" id="SM00387">
    <property type="entry name" value="HATPase_c"/>
    <property type="match status" value="1"/>
</dbReference>
<keyword evidence="8" id="KW-0812">Transmembrane</keyword>
<dbReference type="InterPro" id="IPR004358">
    <property type="entry name" value="Sig_transdc_His_kin-like_C"/>
</dbReference>
<dbReference type="InterPro" id="IPR000700">
    <property type="entry name" value="PAS-assoc_C"/>
</dbReference>
<dbReference type="InterPro" id="IPR031621">
    <property type="entry name" value="HisKA_7TM"/>
</dbReference>
<evidence type="ECO:0000259" key="12">
    <source>
        <dbReference type="PROSITE" id="PS50113"/>
    </source>
</evidence>
<dbReference type="GO" id="GO:0000155">
    <property type="term" value="F:phosphorelay sensor kinase activity"/>
    <property type="evidence" value="ECO:0007669"/>
    <property type="project" value="InterPro"/>
</dbReference>
<dbReference type="PROSITE" id="PS00041">
    <property type="entry name" value="HTH_ARAC_FAMILY_1"/>
    <property type="match status" value="1"/>
</dbReference>
<dbReference type="InterPro" id="IPR018060">
    <property type="entry name" value="HTH_AraC"/>
</dbReference>
<feature type="domain" description="Histidine kinase" evidence="10">
    <location>
        <begin position="359"/>
        <end position="585"/>
    </location>
</feature>
<dbReference type="SUPFAM" id="SSF55785">
    <property type="entry name" value="PYP-like sensor domain (PAS domain)"/>
    <property type="match status" value="1"/>
</dbReference>
<evidence type="ECO:0000259" key="11">
    <source>
        <dbReference type="PROSITE" id="PS50110"/>
    </source>
</evidence>
<name>A0A6S6SIP8_9GAMM</name>
<keyword evidence="5" id="KW-0238">DNA-binding</keyword>
<dbReference type="PRINTS" id="PR00344">
    <property type="entry name" value="BCTRLSENSOR"/>
</dbReference>
<feature type="transmembrane region" description="Helical" evidence="8">
    <location>
        <begin position="102"/>
        <end position="121"/>
    </location>
</feature>
<dbReference type="InterPro" id="IPR011006">
    <property type="entry name" value="CheY-like_superfamily"/>
</dbReference>
<dbReference type="CDD" id="cd00082">
    <property type="entry name" value="HisKA"/>
    <property type="match status" value="1"/>
</dbReference>
<dbReference type="PROSITE" id="PS50113">
    <property type="entry name" value="PAC"/>
    <property type="match status" value="1"/>
</dbReference>
<keyword evidence="4" id="KW-0805">Transcription regulation</keyword>
<dbReference type="Gene3D" id="3.30.450.20">
    <property type="entry name" value="PAS domain"/>
    <property type="match status" value="1"/>
</dbReference>
<evidence type="ECO:0000259" key="10">
    <source>
        <dbReference type="PROSITE" id="PS50109"/>
    </source>
</evidence>
<dbReference type="Pfam" id="PF12833">
    <property type="entry name" value="HTH_18"/>
    <property type="match status" value="1"/>
</dbReference>
<dbReference type="Pfam" id="PF16927">
    <property type="entry name" value="HisKA_7TM"/>
    <property type="match status" value="1"/>
</dbReference>
<dbReference type="SUPFAM" id="SSF47384">
    <property type="entry name" value="Homodimeric domain of signal transducing histidine kinase"/>
    <property type="match status" value="1"/>
</dbReference>
<dbReference type="Gene3D" id="1.10.287.130">
    <property type="match status" value="1"/>
</dbReference>
<dbReference type="GO" id="GO:0043565">
    <property type="term" value="F:sequence-specific DNA binding"/>
    <property type="evidence" value="ECO:0007669"/>
    <property type="project" value="InterPro"/>
</dbReference>
<protein>
    <recommendedName>
        <fullName evidence="2">histidine kinase</fullName>
        <ecNumber evidence="2">2.7.13.3</ecNumber>
    </recommendedName>
</protein>
<dbReference type="InterPro" id="IPR036097">
    <property type="entry name" value="HisK_dim/P_sf"/>
</dbReference>
<feature type="transmembrane region" description="Helical" evidence="8">
    <location>
        <begin position="199"/>
        <end position="216"/>
    </location>
</feature>
<feature type="modified residue" description="4-aspartylphosphate" evidence="7">
    <location>
        <position position="688"/>
    </location>
</feature>
<dbReference type="CDD" id="cd17574">
    <property type="entry name" value="REC_OmpR"/>
    <property type="match status" value="1"/>
</dbReference>
<dbReference type="Pfam" id="PF00072">
    <property type="entry name" value="Response_reg"/>
    <property type="match status" value="1"/>
</dbReference>
<dbReference type="SUPFAM" id="SSF46689">
    <property type="entry name" value="Homeodomain-like"/>
    <property type="match status" value="1"/>
</dbReference>
<evidence type="ECO:0000259" key="9">
    <source>
        <dbReference type="PROSITE" id="PS01124"/>
    </source>
</evidence>
<dbReference type="InterPro" id="IPR005467">
    <property type="entry name" value="His_kinase_dom"/>
</dbReference>
<dbReference type="SMART" id="SM00388">
    <property type="entry name" value="HisKA"/>
    <property type="match status" value="1"/>
</dbReference>
<dbReference type="InterPro" id="IPR000014">
    <property type="entry name" value="PAS"/>
</dbReference>
<dbReference type="GO" id="GO:0003700">
    <property type="term" value="F:DNA-binding transcription factor activity"/>
    <property type="evidence" value="ECO:0007669"/>
    <property type="project" value="InterPro"/>
</dbReference>
<feature type="transmembrane region" description="Helical" evidence="8">
    <location>
        <begin position="6"/>
        <end position="24"/>
    </location>
</feature>
<dbReference type="InterPro" id="IPR009057">
    <property type="entry name" value="Homeodomain-like_sf"/>
</dbReference>
<gene>
    <name evidence="13" type="ORF">HELGO_WM30470</name>
</gene>
<feature type="transmembrane region" description="Helical" evidence="8">
    <location>
        <begin position="149"/>
        <end position="167"/>
    </location>
</feature>
<keyword evidence="8" id="KW-1133">Transmembrane helix</keyword>